<dbReference type="EMBL" id="GHBR01000184">
    <property type="protein sequence ID" value="NDJ95779.1"/>
    <property type="molecule type" value="Transcribed_RNA"/>
</dbReference>
<protein>
    <submittedName>
        <fullName evidence="8">Rho-associated protein kinase 2 (Trinotate prediction)</fullName>
    </submittedName>
</protein>
<evidence type="ECO:0000256" key="2">
    <source>
        <dbReference type="ARBA" id="ARBA00022723"/>
    </source>
</evidence>
<dbReference type="GO" id="GO:0046872">
    <property type="term" value="F:metal ion binding"/>
    <property type="evidence" value="ECO:0007669"/>
    <property type="project" value="UniProtKB-KW"/>
</dbReference>
<dbReference type="PROSITE" id="PS50081">
    <property type="entry name" value="ZF_DAG_PE_2"/>
    <property type="match status" value="1"/>
</dbReference>
<keyword evidence="4" id="KW-0175">Coiled coil</keyword>
<dbReference type="SUPFAM" id="SSF57889">
    <property type="entry name" value="Cysteine-rich domain"/>
    <property type="match status" value="1"/>
</dbReference>
<feature type="domain" description="PH" evidence="6">
    <location>
        <begin position="310"/>
        <end position="505"/>
    </location>
</feature>
<keyword evidence="8" id="KW-0418">Kinase</keyword>
<feature type="coiled-coil region" evidence="4">
    <location>
        <begin position="82"/>
        <end position="123"/>
    </location>
</feature>
<dbReference type="InterPro" id="IPR002219">
    <property type="entry name" value="PKC_DAG/PE"/>
</dbReference>
<dbReference type="Gene3D" id="2.30.29.30">
    <property type="entry name" value="Pleckstrin-homology domain (PH domain)/Phosphotyrosine-binding domain (PTB)"/>
    <property type="match status" value="1"/>
</dbReference>
<dbReference type="Gene3D" id="3.30.60.20">
    <property type="match status" value="1"/>
</dbReference>
<feature type="domain" description="Phorbol-ester/DAG-type" evidence="7">
    <location>
        <begin position="417"/>
        <end position="471"/>
    </location>
</feature>
<evidence type="ECO:0000259" key="7">
    <source>
        <dbReference type="PROSITE" id="PS50081"/>
    </source>
</evidence>
<dbReference type="SMART" id="SM00109">
    <property type="entry name" value="C1"/>
    <property type="match status" value="1"/>
</dbReference>
<evidence type="ECO:0000256" key="1">
    <source>
        <dbReference type="ARBA" id="ARBA00022553"/>
    </source>
</evidence>
<keyword evidence="8" id="KW-0808">Transferase</keyword>
<accession>A0A6B2G2S6</accession>
<dbReference type="InterPro" id="IPR011993">
    <property type="entry name" value="PH-like_dom_sf"/>
</dbReference>
<name>A0A6B2G2S6_MYXSQ</name>
<dbReference type="CDD" id="cd20813">
    <property type="entry name" value="C1_ROCK"/>
    <property type="match status" value="1"/>
</dbReference>
<evidence type="ECO:0000313" key="8">
    <source>
        <dbReference type="EMBL" id="NDJ95779.1"/>
    </source>
</evidence>
<feature type="coiled-coil region" evidence="4">
    <location>
        <begin position="152"/>
        <end position="179"/>
    </location>
</feature>
<dbReference type="InterPro" id="IPR046349">
    <property type="entry name" value="C1-like_sf"/>
</dbReference>
<sequence length="545" mass="62939">MSLAETRLVLEKKDLIEKQTQLNYKLERSNSLLGESEKRMALFEEQVSYSEHCLKTHIAKTEEFKKEFNEQNSLICDLKSSIDVLTNQNKHITSQLDDKEHEIEELNANLIKAEAELLIYSSDFNESLSHKNHVQSEVHSPILTSDDQTSELFQARTKAHKLESELIEMNEEFNRFKIQAERTIASERITKEEAVKKLRDVVLNVPMANISTISAKSKPNYRTDRKFEQQHKLLEMELMKETNKKNELSKNYESKISELNTIITEQQHTIELLRKEKLEEEKYQSYLPHSRPISKFVSDVQDLMQMDYDQIIKQSFLLLPSKSAKSSRKIGWNRAIATLTQNYLTVYKDAEIDQSNILYQIKIELIYYVRAISQNDLIRSSPDDILKIFQVIYTEENSPTEPIISDNSGDKCTIISNHCLVNIQYHMPATCDVCGKGLWGFIKSSYAMECKNCHFKCHKEHASDSKTIPKCRDYDQRRMAKEVLLMATSQKEQKNWIDVLMGLMKSITTSHQSSRSSIAKSSKESLGKTPPSITESSTPISQTPK</sequence>
<organism evidence="8">
    <name type="scientific">Myxobolus squamalis</name>
    <name type="common">Myxosporean</name>
    <dbReference type="NCBI Taxonomy" id="59785"/>
    <lineage>
        <taxon>Eukaryota</taxon>
        <taxon>Metazoa</taxon>
        <taxon>Cnidaria</taxon>
        <taxon>Myxozoa</taxon>
        <taxon>Myxosporea</taxon>
        <taxon>Bivalvulida</taxon>
        <taxon>Platysporina</taxon>
        <taxon>Myxobolidae</taxon>
        <taxon>Myxobolus</taxon>
    </lineage>
</organism>
<feature type="coiled-coil region" evidence="4">
    <location>
        <begin position="231"/>
        <end position="276"/>
    </location>
</feature>
<reference evidence="8" key="1">
    <citation type="submission" date="2018-11" db="EMBL/GenBank/DDBJ databases">
        <title>Myxobolus squamalis genome and transcriptome.</title>
        <authorList>
            <person name="Yahalomi D."/>
            <person name="Atkinson S.D."/>
            <person name="Neuhof M."/>
            <person name="Chang E.S."/>
            <person name="Philippe H."/>
            <person name="Cartwright P."/>
            <person name="Bartholomew J.L."/>
            <person name="Huchon D."/>
        </authorList>
    </citation>
    <scope>NUCLEOTIDE SEQUENCE</scope>
    <source>
        <strain evidence="8">71B08</strain>
        <tissue evidence="8">Whole</tissue>
    </source>
</reference>
<keyword evidence="3" id="KW-0862">Zinc</keyword>
<evidence type="ECO:0000256" key="3">
    <source>
        <dbReference type="ARBA" id="ARBA00022833"/>
    </source>
</evidence>
<proteinExistence type="predicted"/>
<feature type="compositionally biased region" description="Low complexity" evidence="5">
    <location>
        <begin position="510"/>
        <end position="520"/>
    </location>
</feature>
<dbReference type="GO" id="GO:0016301">
    <property type="term" value="F:kinase activity"/>
    <property type="evidence" value="ECO:0007669"/>
    <property type="project" value="UniProtKB-KW"/>
</dbReference>
<evidence type="ECO:0000256" key="5">
    <source>
        <dbReference type="SAM" id="MobiDB-lite"/>
    </source>
</evidence>
<feature type="compositionally biased region" description="Low complexity" evidence="5">
    <location>
        <begin position="529"/>
        <end position="545"/>
    </location>
</feature>
<evidence type="ECO:0000256" key="4">
    <source>
        <dbReference type="SAM" id="Coils"/>
    </source>
</evidence>
<keyword evidence="2" id="KW-0479">Metal-binding</keyword>
<dbReference type="PROSITE" id="PS50003">
    <property type="entry name" value="PH_DOMAIN"/>
    <property type="match status" value="1"/>
</dbReference>
<feature type="region of interest" description="Disordered" evidence="5">
    <location>
        <begin position="510"/>
        <end position="545"/>
    </location>
</feature>
<dbReference type="InterPro" id="IPR001849">
    <property type="entry name" value="PH_domain"/>
</dbReference>
<evidence type="ECO:0000259" key="6">
    <source>
        <dbReference type="PROSITE" id="PS50003"/>
    </source>
</evidence>
<keyword evidence="1" id="KW-0597">Phosphoprotein</keyword>
<dbReference type="AlphaFoldDB" id="A0A6B2G2S6"/>